<evidence type="ECO:0000313" key="3">
    <source>
        <dbReference type="EMBL" id="CAF4414359.1"/>
    </source>
</evidence>
<accession>A0A815WSV2</accession>
<evidence type="ECO:0000313" key="2">
    <source>
        <dbReference type="EMBL" id="CAF1553182.1"/>
    </source>
</evidence>
<dbReference type="EMBL" id="CAJOBC010093099">
    <property type="protein sequence ID" value="CAF4414359.1"/>
    <property type="molecule type" value="Genomic_DNA"/>
</dbReference>
<evidence type="ECO:0000313" key="4">
    <source>
        <dbReference type="Proteomes" id="UP000663829"/>
    </source>
</evidence>
<evidence type="ECO:0000256" key="1">
    <source>
        <dbReference type="SAM" id="MobiDB-lite"/>
    </source>
</evidence>
<feature type="region of interest" description="Disordered" evidence="1">
    <location>
        <begin position="108"/>
        <end position="129"/>
    </location>
</feature>
<dbReference type="Proteomes" id="UP000681722">
    <property type="component" value="Unassembled WGS sequence"/>
</dbReference>
<name>A0A815WSV2_9BILA</name>
<gene>
    <name evidence="2" type="ORF">GPM918_LOCUS39325</name>
    <name evidence="3" type="ORF">SRO942_LOCUS40195</name>
</gene>
<feature type="non-terminal residue" evidence="2">
    <location>
        <position position="1"/>
    </location>
</feature>
<reference evidence="2" key="1">
    <citation type="submission" date="2021-02" db="EMBL/GenBank/DDBJ databases">
        <authorList>
            <person name="Nowell W R."/>
        </authorList>
    </citation>
    <scope>NUCLEOTIDE SEQUENCE</scope>
</reference>
<dbReference type="Proteomes" id="UP000663829">
    <property type="component" value="Unassembled WGS sequence"/>
</dbReference>
<organism evidence="2 4">
    <name type="scientific">Didymodactylos carnosus</name>
    <dbReference type="NCBI Taxonomy" id="1234261"/>
    <lineage>
        <taxon>Eukaryota</taxon>
        <taxon>Metazoa</taxon>
        <taxon>Spiralia</taxon>
        <taxon>Gnathifera</taxon>
        <taxon>Rotifera</taxon>
        <taxon>Eurotatoria</taxon>
        <taxon>Bdelloidea</taxon>
        <taxon>Philodinida</taxon>
        <taxon>Philodinidae</taxon>
        <taxon>Didymodactylos</taxon>
    </lineage>
</organism>
<keyword evidence="4" id="KW-1185">Reference proteome</keyword>
<protein>
    <submittedName>
        <fullName evidence="2">Uncharacterized protein</fullName>
    </submittedName>
</protein>
<dbReference type="EMBL" id="CAJNOQ010027403">
    <property type="protein sequence ID" value="CAF1553182.1"/>
    <property type="molecule type" value="Genomic_DNA"/>
</dbReference>
<proteinExistence type="predicted"/>
<dbReference type="AlphaFoldDB" id="A0A815WSV2"/>
<sequence length="129" mass="13858">CTTDGKELNGGEMKAGTKFEFSIVLDEATTTVDKGNEESGVVLTGEFTRASNSSRILTQLLDFELDSIEETTNVGVSKSKTGIDGNKHCETVFADDFGESNEIRLSFEEETLAPDSGLRTGAAHTDVED</sequence>
<comment type="caution">
    <text evidence="2">The sequence shown here is derived from an EMBL/GenBank/DDBJ whole genome shotgun (WGS) entry which is preliminary data.</text>
</comment>